<evidence type="ECO:0000256" key="10">
    <source>
        <dbReference type="ARBA" id="ARBA00022884"/>
    </source>
</evidence>
<evidence type="ECO:0000256" key="11">
    <source>
        <dbReference type="PROSITE-ProRule" id="PRU00703"/>
    </source>
</evidence>
<dbReference type="Gene3D" id="3.10.310.30">
    <property type="match status" value="1"/>
</dbReference>
<dbReference type="PROSITE" id="PS51371">
    <property type="entry name" value="CBS"/>
    <property type="match status" value="2"/>
</dbReference>
<dbReference type="Pfam" id="PF01743">
    <property type="entry name" value="PolyA_pol"/>
    <property type="match status" value="1"/>
</dbReference>
<dbReference type="InterPro" id="IPR001667">
    <property type="entry name" value="DDH_dom"/>
</dbReference>
<protein>
    <submittedName>
        <fullName evidence="14">CBS domain-containing protein</fullName>
    </submittedName>
</protein>
<organism evidence="14 15">
    <name type="scientific">Candidatus Nitronereus thalassa</name>
    <dbReference type="NCBI Taxonomy" id="3020898"/>
    <lineage>
        <taxon>Bacteria</taxon>
        <taxon>Pseudomonadati</taxon>
        <taxon>Nitrospirota</taxon>
        <taxon>Nitrospiria</taxon>
        <taxon>Nitrospirales</taxon>
        <taxon>Nitrospiraceae</taxon>
        <taxon>Candidatus Nitronereus</taxon>
    </lineage>
</organism>
<evidence type="ECO:0000313" key="15">
    <source>
        <dbReference type="Proteomes" id="UP001250932"/>
    </source>
</evidence>
<keyword evidence="8" id="KW-0547">Nucleotide-binding</keyword>
<evidence type="ECO:0000256" key="3">
    <source>
        <dbReference type="ARBA" id="ARBA00022555"/>
    </source>
</evidence>
<evidence type="ECO:0000256" key="8">
    <source>
        <dbReference type="ARBA" id="ARBA00022741"/>
    </source>
</evidence>
<dbReference type="InterPro" id="IPR003156">
    <property type="entry name" value="DHHA1_dom"/>
</dbReference>
<evidence type="ECO:0000313" key="14">
    <source>
        <dbReference type="EMBL" id="MDT7044047.1"/>
    </source>
</evidence>
<name>A0ABU3KC89_9BACT</name>
<dbReference type="Proteomes" id="UP001250932">
    <property type="component" value="Unassembled WGS sequence"/>
</dbReference>
<evidence type="ECO:0000256" key="6">
    <source>
        <dbReference type="ARBA" id="ARBA00022695"/>
    </source>
</evidence>
<dbReference type="Gene3D" id="3.90.1640.10">
    <property type="entry name" value="inorganic pyrophosphatase (n-terminal core)"/>
    <property type="match status" value="1"/>
</dbReference>
<dbReference type="PANTHER" id="PTHR47788:SF1">
    <property type="entry name" value="A-ADDING TRNA NUCLEOTIDYLTRANSFERASE"/>
    <property type="match status" value="1"/>
</dbReference>
<proteinExistence type="inferred from homology"/>
<evidence type="ECO:0000259" key="13">
    <source>
        <dbReference type="PROSITE" id="PS51371"/>
    </source>
</evidence>
<evidence type="ECO:0000256" key="4">
    <source>
        <dbReference type="ARBA" id="ARBA00022679"/>
    </source>
</evidence>
<dbReference type="Gene3D" id="3.10.580.10">
    <property type="entry name" value="CBS-domain"/>
    <property type="match status" value="1"/>
</dbReference>
<dbReference type="CDD" id="cd05398">
    <property type="entry name" value="NT_ClassII-CCAase"/>
    <property type="match status" value="1"/>
</dbReference>
<dbReference type="Gene3D" id="1.10.3090.10">
    <property type="entry name" value="cca-adding enzyme, domain 2"/>
    <property type="match status" value="1"/>
</dbReference>
<dbReference type="Gene3D" id="3.30.460.10">
    <property type="entry name" value="Beta Polymerase, domain 2"/>
    <property type="match status" value="1"/>
</dbReference>
<dbReference type="Pfam" id="PF00571">
    <property type="entry name" value="CBS"/>
    <property type="match status" value="2"/>
</dbReference>
<dbReference type="InterPro" id="IPR043519">
    <property type="entry name" value="NT_sf"/>
</dbReference>
<dbReference type="Pfam" id="PF12627">
    <property type="entry name" value="PolyA_pol_RNAbd"/>
    <property type="match status" value="1"/>
</dbReference>
<dbReference type="SUPFAM" id="SSF54631">
    <property type="entry name" value="CBS-domain pair"/>
    <property type="match status" value="1"/>
</dbReference>
<evidence type="ECO:0000256" key="2">
    <source>
        <dbReference type="ARBA" id="ARBA00007265"/>
    </source>
</evidence>
<keyword evidence="7" id="KW-0479">Metal-binding</keyword>
<dbReference type="InterPro" id="IPR046342">
    <property type="entry name" value="CBS_dom_sf"/>
</dbReference>
<sequence>MDLITTHLNADFDGLASMVAARKLFPGAILAFPSGAQEHVRRFLAVHDVGLMKLKDVNLDEIQRLILVDVQEPERIGRFQELFHNPKVPVHIFDHHPEPIEDVTPSLSNSRFHRVVDSVGASVTILLEQLQAQQITLTPFEATVLAIGLYDETGSLRYNSTTPRDLEAAAVLLRAQADLTMVTAFMQTPLDPERVALLNDLLRTGETVYVHDQKVLLAASTYDRYQGDLSSVAEQLAHVEGYDAIIALMPMEDKFQLVARSKSPELNVGKIAEHFGGGGHPQASSATIKGKTLVEVTEQVRERLLLERDRTLCAAGIMTTPVRSAKQDATILETERAMTRLGVNVLPVLNAKKQFLGLVSRETIQKALFHQMADLPLTTILQTDVYTATPETPFHDIQTHMLERNQRFVPILKGRRVIGVFTRTDLLRTLHHDILEAAHAPVKATGPTPSYRQRNVKNLLHTRLPEDLYTLLVAMGEQAEKQQVGLYLVGGCVRDLILNIPNLDIDLVVEGNGIAFAKSFAKHHGARVKTHDRFGTATVTCSETRKLDIATARTEYYEYPTALPTVEDSSIKKDLYRRDFTINTLAICLTRHRFGELVDFYGGQRDLHDKIIRVLHSLSFIEDPTRVFRAIRFQHRLGFRLGKETSALIKGAVTMDLFERLSPSRLLNELILLLSEPKPRNALEQLAEFNLLQFIHPQLRWSSQLSGLLHGVEESIEWYTLLYLDRPMDSWVVYWMALMEVLPSKAVRDTSRRFPLPQQQVKKLQWIGREASIRLRKLSKHPPLKPAQVYRTLCDLPDEAIVFLMAKTQAESVKRQISAFFTSYQRIHPILNGTDLKAMGLKPGPQFRAILEKLLDARLNGEITSESDERTLANQLIRTLKK</sequence>
<dbReference type="Pfam" id="PF01368">
    <property type="entry name" value="DHH"/>
    <property type="match status" value="1"/>
</dbReference>
<dbReference type="InterPro" id="IPR038763">
    <property type="entry name" value="DHH_sf"/>
</dbReference>
<keyword evidence="5" id="KW-0819">tRNA processing</keyword>
<comment type="caution">
    <text evidence="14">The sequence shown here is derived from an EMBL/GenBank/DDBJ whole genome shotgun (WGS) entry which is preliminary data.</text>
</comment>
<dbReference type="Pfam" id="PF02272">
    <property type="entry name" value="DHHA1"/>
    <property type="match status" value="1"/>
</dbReference>
<dbReference type="SUPFAM" id="SSF81891">
    <property type="entry name" value="Poly A polymerase C-terminal region-like"/>
    <property type="match status" value="1"/>
</dbReference>
<gene>
    <name evidence="14" type="ORF">PPG34_16980</name>
</gene>
<evidence type="ECO:0000256" key="7">
    <source>
        <dbReference type="ARBA" id="ARBA00022723"/>
    </source>
</evidence>
<dbReference type="InterPro" id="IPR002646">
    <property type="entry name" value="PolA_pol_head_dom"/>
</dbReference>
<dbReference type="InterPro" id="IPR032828">
    <property type="entry name" value="PolyA_RNA-bd"/>
</dbReference>
<keyword evidence="4 12" id="KW-0808">Transferase</keyword>
<dbReference type="InterPro" id="IPR000644">
    <property type="entry name" value="CBS_dom"/>
</dbReference>
<keyword evidence="15" id="KW-1185">Reference proteome</keyword>
<reference evidence="14 15" key="1">
    <citation type="journal article" date="2023" name="ISME J.">
        <title>Cultivation and genomic characterization of novel and ubiquitous marine nitrite-oxidizing bacteria from the Nitrospirales.</title>
        <authorList>
            <person name="Mueller A.J."/>
            <person name="Daebeler A."/>
            <person name="Herbold C.W."/>
            <person name="Kirkegaard R.H."/>
            <person name="Daims H."/>
        </authorList>
    </citation>
    <scope>NUCLEOTIDE SEQUENCE [LARGE SCALE GENOMIC DNA]</scope>
    <source>
        <strain evidence="14 15">EB</strain>
    </source>
</reference>
<dbReference type="EMBL" id="JAQOUE010000002">
    <property type="protein sequence ID" value="MDT7044047.1"/>
    <property type="molecule type" value="Genomic_DNA"/>
</dbReference>
<dbReference type="SUPFAM" id="SSF81301">
    <property type="entry name" value="Nucleotidyltransferase"/>
    <property type="match status" value="1"/>
</dbReference>
<keyword evidence="10 12" id="KW-0694">RNA-binding</keyword>
<evidence type="ECO:0000256" key="12">
    <source>
        <dbReference type="RuleBase" id="RU003953"/>
    </source>
</evidence>
<comment type="similarity">
    <text evidence="2 12">Belongs to the tRNA nucleotidyltransferase/poly(A) polymerase family.</text>
</comment>
<comment type="cofactor">
    <cofactor evidence="1">
        <name>Mg(2+)</name>
        <dbReference type="ChEBI" id="CHEBI:18420"/>
    </cofactor>
</comment>
<dbReference type="InterPro" id="IPR052390">
    <property type="entry name" value="tRNA_nt/polyA_polymerase"/>
</dbReference>
<evidence type="ECO:0000256" key="1">
    <source>
        <dbReference type="ARBA" id="ARBA00001946"/>
    </source>
</evidence>
<evidence type="ECO:0000256" key="9">
    <source>
        <dbReference type="ARBA" id="ARBA00022842"/>
    </source>
</evidence>
<keyword evidence="6" id="KW-0548">Nucleotidyltransferase</keyword>
<feature type="domain" description="CBS" evidence="13">
    <location>
        <begin position="318"/>
        <end position="375"/>
    </location>
</feature>
<dbReference type="RefSeq" id="WP_313834633.1">
    <property type="nucleotide sequence ID" value="NZ_JAQOUE010000002.1"/>
</dbReference>
<feature type="domain" description="CBS" evidence="13">
    <location>
        <begin position="381"/>
        <end position="436"/>
    </location>
</feature>
<dbReference type="SUPFAM" id="SSF64182">
    <property type="entry name" value="DHH phosphoesterases"/>
    <property type="match status" value="1"/>
</dbReference>
<keyword evidence="9" id="KW-0460">Magnesium</keyword>
<evidence type="ECO:0000256" key="5">
    <source>
        <dbReference type="ARBA" id="ARBA00022694"/>
    </source>
</evidence>
<dbReference type="PANTHER" id="PTHR47788">
    <property type="entry name" value="POLYA POLYMERASE"/>
    <property type="match status" value="1"/>
</dbReference>
<dbReference type="SMART" id="SM00116">
    <property type="entry name" value="CBS"/>
    <property type="match status" value="2"/>
</dbReference>
<keyword evidence="11" id="KW-0129">CBS domain</keyword>
<keyword evidence="3" id="KW-0820">tRNA-binding</keyword>
<accession>A0ABU3KC89</accession>